<dbReference type="Pfam" id="PF04406">
    <property type="entry name" value="TP6A_N"/>
    <property type="match status" value="1"/>
</dbReference>
<dbReference type="InterPro" id="IPR002815">
    <property type="entry name" value="Spo11/TopoVI_A"/>
</dbReference>
<evidence type="ECO:0000256" key="3">
    <source>
        <dbReference type="ARBA" id="ARBA00006559"/>
    </source>
</evidence>
<dbReference type="PRINTS" id="PR01550">
    <property type="entry name" value="TOP6AFAMILY"/>
</dbReference>
<dbReference type="GO" id="GO:0003677">
    <property type="term" value="F:DNA binding"/>
    <property type="evidence" value="ECO:0007669"/>
    <property type="project" value="UniProtKB-UniRule"/>
</dbReference>
<name>H8I452_METCZ</name>
<dbReference type="InterPro" id="IPR034136">
    <property type="entry name" value="TOPRIM_Topo6A/Spo11"/>
</dbReference>
<dbReference type="Pfam" id="PF21180">
    <property type="entry name" value="TOP6A-Spo11_Toprim"/>
    <property type="match status" value="1"/>
</dbReference>
<evidence type="ECO:0000256" key="8">
    <source>
        <dbReference type="ARBA" id="ARBA00023125"/>
    </source>
</evidence>
<feature type="domain" description="Topoisomerase 6 subunit A/Spo11 TOPRIM" evidence="12">
    <location>
        <begin position="251"/>
        <end position="422"/>
    </location>
</feature>
<dbReference type="GO" id="GO:0003918">
    <property type="term" value="F:DNA topoisomerase type II (double strand cut, ATP-hydrolyzing) activity"/>
    <property type="evidence" value="ECO:0007669"/>
    <property type="project" value="UniProtKB-UniRule"/>
</dbReference>
<sequence>MAKHGKHGVDGLYAEIEAAAMADDFEGLYSIAASASRQEFIRILDRLVGEGHSAMGMARDVLRDRRLTRDQERAIMILSAFCLGSMIRVENALPYTFKALRVNRSSVEYDDVEGYSVKGDTVSMSTSNIDQAASMAKLQFLINHIIETIAANSVSTKRDCYYMLKNQFQKYPWMDLDGQGESDRLIGTLERIIRMQRENLNITADPKGLIYGDISLIDEEGKEFSCKEREQSITGLAGQWEVKSYGVKALVAIEKTGVFMDLKKLKVADGLKIGLIHLGGQPARGCRALISLLSCKGIPIGVLTDLSPWSGMIAKSVLSGSIASAHLRGLHAPGAAFLGIESSDVDSWLKDVWKGVQEPLSDLDLARARNNLSLPYMQDGYWKGENSWFIRNGKKTELEALGTAAGSPLKKKSFYEKYIRAKLKEKLGVKV</sequence>
<dbReference type="HOGENOM" id="CLU_635554_0_0_2"/>
<dbReference type="InterPro" id="IPR036078">
    <property type="entry name" value="Spo11/TopoVI_A_sf"/>
</dbReference>
<keyword evidence="9 10" id="KW-0413">Isomerase</keyword>
<keyword evidence="7 10" id="KW-0799">Topoisomerase</keyword>
<organism evidence="13 14">
    <name type="scientific">Methanocella conradii (strain DSM 24694 / JCM 17849 / CGMCC 1.5162 / HZ254)</name>
    <dbReference type="NCBI Taxonomy" id="1041930"/>
    <lineage>
        <taxon>Archaea</taxon>
        <taxon>Methanobacteriati</taxon>
        <taxon>Methanobacteriota</taxon>
        <taxon>Stenosarchaea group</taxon>
        <taxon>Methanomicrobia</taxon>
        <taxon>Methanocellales</taxon>
        <taxon>Methanocellaceae</taxon>
        <taxon>Methanocella</taxon>
    </lineage>
</organism>
<evidence type="ECO:0000256" key="5">
    <source>
        <dbReference type="ARBA" id="ARBA00022723"/>
    </source>
</evidence>
<dbReference type="AlphaFoldDB" id="H8I452"/>
<dbReference type="Proteomes" id="UP000005233">
    <property type="component" value="Chromosome"/>
</dbReference>
<dbReference type="EMBL" id="CP003243">
    <property type="protein sequence ID" value="AFC99191.1"/>
    <property type="molecule type" value="Genomic_DNA"/>
</dbReference>
<dbReference type="Gene3D" id="1.10.10.10">
    <property type="entry name" value="Winged helix-like DNA-binding domain superfamily/Winged helix DNA-binding domain"/>
    <property type="match status" value="1"/>
</dbReference>
<dbReference type="GeneID" id="11970309"/>
<keyword evidence="8 10" id="KW-0238">DNA-binding</keyword>
<keyword evidence="6" id="KW-0460">Magnesium</keyword>
<dbReference type="EC" id="5.6.2.2" evidence="4"/>
<evidence type="ECO:0000259" key="11">
    <source>
        <dbReference type="Pfam" id="PF04406"/>
    </source>
</evidence>
<evidence type="ECO:0000313" key="13">
    <source>
        <dbReference type="EMBL" id="AFC99191.1"/>
    </source>
</evidence>
<dbReference type="GO" id="GO:0006259">
    <property type="term" value="P:DNA metabolic process"/>
    <property type="evidence" value="ECO:0007669"/>
    <property type="project" value="InterPro"/>
</dbReference>
<keyword evidence="14" id="KW-1185">Reference proteome</keyword>
<dbReference type="GO" id="GO:0046872">
    <property type="term" value="F:metal ion binding"/>
    <property type="evidence" value="ECO:0007669"/>
    <property type="project" value="UniProtKB-KW"/>
</dbReference>
<reference evidence="13 14" key="1">
    <citation type="journal article" date="2012" name="J. Bacteriol.">
        <title>Complete genome sequence of a thermophilic methanogen, Methanocella conradii HZ254, isolated from Chinese rice field soil.</title>
        <authorList>
            <person name="Lu Z."/>
            <person name="Lu Y."/>
        </authorList>
    </citation>
    <scope>NUCLEOTIDE SEQUENCE [LARGE SCALE GENOMIC DNA]</scope>
    <source>
        <strain evidence="14">DSM 24694 / JCM 17849 / CGMCC 1.5162 / HZ254</strain>
    </source>
</reference>
<feature type="active site" description="O-(5'-phospho-DNA)-tyrosine intermediate" evidence="10">
    <location>
        <position position="162"/>
    </location>
</feature>
<evidence type="ECO:0000256" key="6">
    <source>
        <dbReference type="ARBA" id="ARBA00022842"/>
    </source>
</evidence>
<evidence type="ECO:0000313" key="14">
    <source>
        <dbReference type="Proteomes" id="UP000005233"/>
    </source>
</evidence>
<dbReference type="Gene3D" id="3.40.1360.10">
    <property type="match status" value="1"/>
</dbReference>
<dbReference type="GO" id="GO:0005694">
    <property type="term" value="C:chromosome"/>
    <property type="evidence" value="ECO:0007669"/>
    <property type="project" value="InterPro"/>
</dbReference>
<dbReference type="GO" id="GO:0005524">
    <property type="term" value="F:ATP binding"/>
    <property type="evidence" value="ECO:0007669"/>
    <property type="project" value="InterPro"/>
</dbReference>
<dbReference type="RefSeq" id="WP_014405030.1">
    <property type="nucleotide sequence ID" value="NC_017034.1"/>
</dbReference>
<evidence type="ECO:0000256" key="7">
    <source>
        <dbReference type="ARBA" id="ARBA00023029"/>
    </source>
</evidence>
<dbReference type="PROSITE" id="PS52041">
    <property type="entry name" value="TOPO_IIB"/>
    <property type="match status" value="1"/>
</dbReference>
<keyword evidence="5" id="KW-0479">Metal-binding</keyword>
<dbReference type="SUPFAM" id="SSF56726">
    <property type="entry name" value="DNA topoisomerase IV, alpha subunit"/>
    <property type="match status" value="1"/>
</dbReference>
<protein>
    <recommendedName>
        <fullName evidence="4">DNA topoisomerase (ATP-hydrolyzing)</fullName>
        <ecNumber evidence="4">5.6.2.2</ecNumber>
    </recommendedName>
</protein>
<comment type="catalytic activity">
    <reaction evidence="1 10">
        <text>ATP-dependent breakage, passage and rejoining of double-stranded DNA.</text>
        <dbReference type="EC" id="5.6.2.2"/>
    </reaction>
</comment>
<dbReference type="NCBIfam" id="NF003335">
    <property type="entry name" value="PRK04342.1-4"/>
    <property type="match status" value="1"/>
</dbReference>
<accession>H8I452</accession>
<dbReference type="InterPro" id="IPR013049">
    <property type="entry name" value="Spo11/TopoVI_A_N"/>
</dbReference>
<evidence type="ECO:0000259" key="12">
    <source>
        <dbReference type="Pfam" id="PF21180"/>
    </source>
</evidence>
<evidence type="ECO:0000256" key="2">
    <source>
        <dbReference type="ARBA" id="ARBA00001946"/>
    </source>
</evidence>
<evidence type="ECO:0000256" key="4">
    <source>
        <dbReference type="ARBA" id="ARBA00012895"/>
    </source>
</evidence>
<evidence type="ECO:0000256" key="10">
    <source>
        <dbReference type="PROSITE-ProRule" id="PRU01385"/>
    </source>
</evidence>
<dbReference type="KEGG" id="mez:Mtc_0424"/>
<proteinExistence type="inferred from homology"/>
<evidence type="ECO:0000256" key="9">
    <source>
        <dbReference type="ARBA" id="ARBA00023235"/>
    </source>
</evidence>
<dbReference type="STRING" id="1041930.Mtc_0424"/>
<comment type="similarity">
    <text evidence="3 10">Belongs to the TOP6A family.</text>
</comment>
<dbReference type="PANTHER" id="PTHR10848:SF0">
    <property type="entry name" value="MEIOTIC RECOMBINATION PROTEIN SPO11"/>
    <property type="match status" value="1"/>
</dbReference>
<gene>
    <name evidence="13" type="primary">top6A-1</name>
    <name evidence="13" type="ordered locus">Mtc_0424</name>
</gene>
<evidence type="ECO:0000256" key="1">
    <source>
        <dbReference type="ARBA" id="ARBA00000185"/>
    </source>
</evidence>
<feature type="domain" description="Spo11/DNA topoisomerase VI subunit A N-terminal" evidence="11">
    <location>
        <begin position="135"/>
        <end position="202"/>
    </location>
</feature>
<comment type="cofactor">
    <cofactor evidence="2">
        <name>Mg(2+)</name>
        <dbReference type="ChEBI" id="CHEBI:18420"/>
    </cofactor>
</comment>
<dbReference type="eggNOG" id="arCOG04143">
    <property type="taxonomic scope" value="Archaea"/>
</dbReference>
<dbReference type="InterPro" id="IPR036388">
    <property type="entry name" value="WH-like_DNA-bd_sf"/>
</dbReference>
<dbReference type="PANTHER" id="PTHR10848">
    <property type="entry name" value="MEIOTIC RECOMBINATION PROTEIN SPO11"/>
    <property type="match status" value="1"/>
</dbReference>